<dbReference type="InParanoid" id="A0A0C3P0A3"/>
<reference evidence="2 3" key="1">
    <citation type="submission" date="2014-04" db="EMBL/GenBank/DDBJ databases">
        <authorList>
            <consortium name="DOE Joint Genome Institute"/>
            <person name="Kuo A."/>
            <person name="Kohler A."/>
            <person name="Costa M.D."/>
            <person name="Nagy L.G."/>
            <person name="Floudas D."/>
            <person name="Copeland A."/>
            <person name="Barry K.W."/>
            <person name="Cichocki N."/>
            <person name="Veneault-Fourrey C."/>
            <person name="LaButti K."/>
            <person name="Lindquist E.A."/>
            <person name="Lipzen A."/>
            <person name="Lundell T."/>
            <person name="Morin E."/>
            <person name="Murat C."/>
            <person name="Sun H."/>
            <person name="Tunlid A."/>
            <person name="Henrissat B."/>
            <person name="Grigoriev I.V."/>
            <person name="Hibbett D.S."/>
            <person name="Martin F."/>
            <person name="Nordberg H.P."/>
            <person name="Cantor M.N."/>
            <person name="Hua S.X."/>
        </authorList>
    </citation>
    <scope>NUCLEOTIDE SEQUENCE [LARGE SCALE GENOMIC DNA]</scope>
    <source>
        <strain evidence="2 3">Marx 270</strain>
    </source>
</reference>
<organism evidence="2 3">
    <name type="scientific">Pisolithus tinctorius Marx 270</name>
    <dbReference type="NCBI Taxonomy" id="870435"/>
    <lineage>
        <taxon>Eukaryota</taxon>
        <taxon>Fungi</taxon>
        <taxon>Dikarya</taxon>
        <taxon>Basidiomycota</taxon>
        <taxon>Agaricomycotina</taxon>
        <taxon>Agaricomycetes</taxon>
        <taxon>Agaricomycetidae</taxon>
        <taxon>Boletales</taxon>
        <taxon>Sclerodermatineae</taxon>
        <taxon>Pisolithaceae</taxon>
        <taxon>Pisolithus</taxon>
    </lineage>
</organism>
<reference evidence="3" key="2">
    <citation type="submission" date="2015-01" db="EMBL/GenBank/DDBJ databases">
        <title>Evolutionary Origins and Diversification of the Mycorrhizal Mutualists.</title>
        <authorList>
            <consortium name="DOE Joint Genome Institute"/>
            <consortium name="Mycorrhizal Genomics Consortium"/>
            <person name="Kohler A."/>
            <person name="Kuo A."/>
            <person name="Nagy L.G."/>
            <person name="Floudas D."/>
            <person name="Copeland A."/>
            <person name="Barry K.W."/>
            <person name="Cichocki N."/>
            <person name="Veneault-Fourrey C."/>
            <person name="LaButti K."/>
            <person name="Lindquist E.A."/>
            <person name="Lipzen A."/>
            <person name="Lundell T."/>
            <person name="Morin E."/>
            <person name="Murat C."/>
            <person name="Riley R."/>
            <person name="Ohm R."/>
            <person name="Sun H."/>
            <person name="Tunlid A."/>
            <person name="Henrissat B."/>
            <person name="Grigoriev I.V."/>
            <person name="Hibbett D.S."/>
            <person name="Martin F."/>
        </authorList>
    </citation>
    <scope>NUCLEOTIDE SEQUENCE [LARGE SCALE GENOMIC DNA]</scope>
    <source>
        <strain evidence="3">Marx 270</strain>
    </source>
</reference>
<dbReference type="HOGENOM" id="CLU_2574826_0_0_1"/>
<gene>
    <name evidence="2" type="ORF">M404DRAFT_24744</name>
</gene>
<keyword evidence="3" id="KW-1185">Reference proteome</keyword>
<evidence type="ECO:0000313" key="2">
    <source>
        <dbReference type="EMBL" id="KIO06540.1"/>
    </source>
</evidence>
<evidence type="ECO:0000313" key="3">
    <source>
        <dbReference type="Proteomes" id="UP000054217"/>
    </source>
</evidence>
<dbReference type="Proteomes" id="UP000054217">
    <property type="component" value="Unassembled WGS sequence"/>
</dbReference>
<accession>A0A0C3P0A3</accession>
<dbReference type="AlphaFoldDB" id="A0A0C3P0A3"/>
<feature type="compositionally biased region" description="Basic and acidic residues" evidence="1">
    <location>
        <begin position="1"/>
        <end position="12"/>
    </location>
</feature>
<dbReference type="EMBL" id="KN831963">
    <property type="protein sequence ID" value="KIO06540.1"/>
    <property type="molecule type" value="Genomic_DNA"/>
</dbReference>
<evidence type="ECO:0000256" key="1">
    <source>
        <dbReference type="SAM" id="MobiDB-lite"/>
    </source>
</evidence>
<name>A0A0C3P0A3_PISTI</name>
<feature type="region of interest" description="Disordered" evidence="1">
    <location>
        <begin position="1"/>
        <end position="55"/>
    </location>
</feature>
<proteinExistence type="predicted"/>
<sequence length="81" mass="8547">MDPVDVVRKPKELAVAPQESTGVGNNADVHTLESEDEPGGSDLGSDGPECTQDQDDPVISVARESNDEDLPPVPPVILQVE</sequence>
<protein>
    <submittedName>
        <fullName evidence="2">Uncharacterized protein</fullName>
    </submittedName>
</protein>